<dbReference type="InterPro" id="IPR045792">
    <property type="entry name" value="DUF6036"/>
</dbReference>
<evidence type="ECO:0000313" key="2">
    <source>
        <dbReference type="EMBL" id="TFY98692.1"/>
    </source>
</evidence>
<gene>
    <name evidence="2" type="ORF">EZ242_14325</name>
</gene>
<dbReference type="OrthoDB" id="1524134at2"/>
<reference evidence="2 3" key="1">
    <citation type="submission" date="2019-03" db="EMBL/GenBank/DDBJ databases">
        <title>Ramlibacter rhizophilus CCTCC AB2015357, whole genome shotgun sequence.</title>
        <authorList>
            <person name="Zhang X."/>
            <person name="Feng G."/>
            <person name="Zhu H."/>
        </authorList>
    </citation>
    <scope>NUCLEOTIDE SEQUENCE [LARGE SCALE GENOMIC DNA]</scope>
    <source>
        <strain evidence="2 3">CCTCC AB2015357</strain>
    </source>
</reference>
<evidence type="ECO:0000313" key="3">
    <source>
        <dbReference type="Proteomes" id="UP000297564"/>
    </source>
</evidence>
<keyword evidence="3" id="KW-1185">Reference proteome</keyword>
<evidence type="ECO:0000259" key="1">
    <source>
        <dbReference type="Pfam" id="PF19502"/>
    </source>
</evidence>
<sequence length="181" mass="20140">MNVDSLFNLLTEAHRLCGHTRYVIIGSLSVLGMSEVTAIPRDMTMSIDADCYTQLDPGRVHDLQPALGEGSPFHKAHGIYLDPVSPKLPTLPDRWETRLIEMERRKVVALFLEPHDAAVSKLARGEERDVRWVFAGAKANILSLPTVAIRMRATRFLDDVEKGVADALLKKVRNELARASA</sequence>
<name>A0A4Z0BHB8_9BURK</name>
<protein>
    <recommendedName>
        <fullName evidence="1">DUF6036 domain-containing protein</fullName>
    </recommendedName>
</protein>
<organism evidence="2 3">
    <name type="scientific">Ramlibacter rhizophilus</name>
    <dbReference type="NCBI Taxonomy" id="1781167"/>
    <lineage>
        <taxon>Bacteria</taxon>
        <taxon>Pseudomonadati</taxon>
        <taxon>Pseudomonadota</taxon>
        <taxon>Betaproteobacteria</taxon>
        <taxon>Burkholderiales</taxon>
        <taxon>Comamonadaceae</taxon>
        <taxon>Ramlibacter</taxon>
    </lineage>
</organism>
<dbReference type="AlphaFoldDB" id="A0A4Z0BHB8"/>
<accession>A0A4Z0BHB8</accession>
<dbReference type="Proteomes" id="UP000297564">
    <property type="component" value="Unassembled WGS sequence"/>
</dbReference>
<dbReference type="RefSeq" id="WP_135285843.1">
    <property type="nucleotide sequence ID" value="NZ_SMLL01000005.1"/>
</dbReference>
<dbReference type="EMBL" id="SMLL01000005">
    <property type="protein sequence ID" value="TFY98692.1"/>
    <property type="molecule type" value="Genomic_DNA"/>
</dbReference>
<proteinExistence type="predicted"/>
<comment type="caution">
    <text evidence="2">The sequence shown here is derived from an EMBL/GenBank/DDBJ whole genome shotgun (WGS) entry which is preliminary data.</text>
</comment>
<dbReference type="Pfam" id="PF19502">
    <property type="entry name" value="DUF6036"/>
    <property type="match status" value="1"/>
</dbReference>
<feature type="domain" description="DUF6036" evidence="1">
    <location>
        <begin position="5"/>
        <end position="157"/>
    </location>
</feature>